<evidence type="ECO:0000256" key="1">
    <source>
        <dbReference type="ARBA" id="ARBA00022490"/>
    </source>
</evidence>
<dbReference type="Proteomes" id="UP000464317">
    <property type="component" value="Chromosome"/>
</dbReference>
<feature type="binding site" evidence="7 8">
    <location>
        <position position="102"/>
    </location>
    <ligand>
        <name>S-adenosyl-L-methionine</name>
        <dbReference type="ChEBI" id="CHEBI:59789"/>
    </ligand>
</feature>
<dbReference type="InterPro" id="IPR011530">
    <property type="entry name" value="rRNA_adenine_dimethylase"/>
</dbReference>
<dbReference type="PROSITE" id="PS51689">
    <property type="entry name" value="SAM_RNA_A_N6_MT"/>
    <property type="match status" value="1"/>
</dbReference>
<organism evidence="10 11">
    <name type="scientific">Mycoplasmopsis felis</name>
    <dbReference type="NCBI Taxonomy" id="33923"/>
    <lineage>
        <taxon>Bacteria</taxon>
        <taxon>Bacillati</taxon>
        <taxon>Mycoplasmatota</taxon>
        <taxon>Mycoplasmoidales</taxon>
        <taxon>Metamycoplasmataceae</taxon>
        <taxon>Mycoplasmopsis</taxon>
    </lineage>
</organism>
<dbReference type="Gene3D" id="3.40.50.150">
    <property type="entry name" value="Vaccinia Virus protein VP39"/>
    <property type="match status" value="1"/>
</dbReference>
<feature type="domain" description="Ribosomal RNA adenine methylase transferase N-terminal" evidence="9">
    <location>
        <begin position="21"/>
        <end position="187"/>
    </location>
</feature>
<dbReference type="EMBL" id="AP022325">
    <property type="protein sequence ID" value="BBU47903.1"/>
    <property type="molecule type" value="Genomic_DNA"/>
</dbReference>
<dbReference type="GO" id="GO:0052908">
    <property type="term" value="F:16S rRNA (adenine(1518)-N(6)/adenine(1519)-N(6))-dimethyltransferase activity"/>
    <property type="evidence" value="ECO:0007669"/>
    <property type="project" value="UniProtKB-EC"/>
</dbReference>
<dbReference type="InterPro" id="IPR020596">
    <property type="entry name" value="rRNA_Ade_Mease_Trfase_CS"/>
</dbReference>
<sequence length="259" mass="30137">MKKDIYAKKKYGQNFLVDSNIIKKILNLIPDRYESILEIGPGRGALTKELLKKTDKLIAYEIDSDMVEILNKEIKEQNFNLINKDFLDSDLSNLPKSIVVANIPYYITTDILFKIFENKDKFSKAILMVQKEVGQRICAKPNTYDYSKLSVTSQYISSPKIEFIVPSNCFLPVPKVDSAIISLNFKDEISLNEFNEIKEFFKLCFSNRRKKLTFSLLSKYNKEKILNSYKWLNKNENVRIQELSVSEIVQLFNLLNTQN</sequence>
<dbReference type="EC" id="2.1.1.182" evidence="7"/>
<dbReference type="InterPro" id="IPR020598">
    <property type="entry name" value="rRNA_Ade_methylase_Trfase_N"/>
</dbReference>
<feature type="binding site" evidence="7 8">
    <location>
        <position position="40"/>
    </location>
    <ligand>
        <name>S-adenosyl-L-methionine</name>
        <dbReference type="ChEBI" id="CHEBI:59789"/>
    </ligand>
</feature>
<dbReference type="HAMAP" id="MF_00607">
    <property type="entry name" value="16SrRNA_methyltr_A"/>
    <property type="match status" value="1"/>
</dbReference>
<dbReference type="InterPro" id="IPR023165">
    <property type="entry name" value="rRNA_Ade_diMease-like_C"/>
</dbReference>
<evidence type="ECO:0000256" key="2">
    <source>
        <dbReference type="ARBA" id="ARBA00022552"/>
    </source>
</evidence>
<dbReference type="Pfam" id="PF00398">
    <property type="entry name" value="RrnaAD"/>
    <property type="match status" value="1"/>
</dbReference>
<evidence type="ECO:0000256" key="6">
    <source>
        <dbReference type="ARBA" id="ARBA00022884"/>
    </source>
</evidence>
<evidence type="ECO:0000256" key="4">
    <source>
        <dbReference type="ARBA" id="ARBA00022679"/>
    </source>
</evidence>
<comment type="catalytic activity">
    <reaction evidence="7">
        <text>adenosine(1518)/adenosine(1519) in 16S rRNA + 4 S-adenosyl-L-methionine = N(6)-dimethyladenosine(1518)/N(6)-dimethyladenosine(1519) in 16S rRNA + 4 S-adenosyl-L-homocysteine + 4 H(+)</text>
        <dbReference type="Rhea" id="RHEA:19609"/>
        <dbReference type="Rhea" id="RHEA-COMP:10232"/>
        <dbReference type="Rhea" id="RHEA-COMP:10233"/>
        <dbReference type="ChEBI" id="CHEBI:15378"/>
        <dbReference type="ChEBI" id="CHEBI:57856"/>
        <dbReference type="ChEBI" id="CHEBI:59789"/>
        <dbReference type="ChEBI" id="CHEBI:74411"/>
        <dbReference type="ChEBI" id="CHEBI:74493"/>
        <dbReference type="EC" id="2.1.1.182"/>
    </reaction>
</comment>
<evidence type="ECO:0000256" key="5">
    <source>
        <dbReference type="ARBA" id="ARBA00022691"/>
    </source>
</evidence>
<dbReference type="GO" id="GO:0005829">
    <property type="term" value="C:cytosol"/>
    <property type="evidence" value="ECO:0007669"/>
    <property type="project" value="TreeGrafter"/>
</dbReference>
<dbReference type="PROSITE" id="PS01131">
    <property type="entry name" value="RRNA_A_DIMETH"/>
    <property type="match status" value="1"/>
</dbReference>
<keyword evidence="2 7" id="KW-0698">rRNA processing</keyword>
<dbReference type="PANTHER" id="PTHR11727">
    <property type="entry name" value="DIMETHYLADENOSINE TRANSFERASE"/>
    <property type="match status" value="1"/>
</dbReference>
<dbReference type="InterPro" id="IPR001737">
    <property type="entry name" value="KsgA/Erm"/>
</dbReference>
<keyword evidence="3 7" id="KW-0489">Methyltransferase</keyword>
<feature type="binding site" evidence="7 8">
    <location>
        <position position="85"/>
    </location>
    <ligand>
        <name>S-adenosyl-L-methionine</name>
        <dbReference type="ChEBI" id="CHEBI:59789"/>
    </ligand>
</feature>
<evidence type="ECO:0000256" key="7">
    <source>
        <dbReference type="HAMAP-Rule" id="MF_00607"/>
    </source>
</evidence>
<dbReference type="Gene3D" id="1.10.8.100">
    <property type="entry name" value="Ribosomal RNA adenine dimethylase-like, domain 2"/>
    <property type="match status" value="1"/>
</dbReference>
<proteinExistence type="inferred from homology"/>
<gene>
    <name evidence="7 10" type="primary">rsmA</name>
    <name evidence="7" type="synonym">ksgA</name>
    <name evidence="10" type="ORF">JPM2_5960</name>
</gene>
<evidence type="ECO:0000313" key="11">
    <source>
        <dbReference type="Proteomes" id="UP000464317"/>
    </source>
</evidence>
<evidence type="ECO:0000256" key="8">
    <source>
        <dbReference type="PROSITE-ProRule" id="PRU01026"/>
    </source>
</evidence>
<dbReference type="SMART" id="SM00650">
    <property type="entry name" value="rADc"/>
    <property type="match status" value="1"/>
</dbReference>
<dbReference type="KEGG" id="mfel:JPM2_5960"/>
<evidence type="ECO:0000256" key="3">
    <source>
        <dbReference type="ARBA" id="ARBA00022603"/>
    </source>
</evidence>
<evidence type="ECO:0000259" key="9">
    <source>
        <dbReference type="SMART" id="SM00650"/>
    </source>
</evidence>
<keyword evidence="11" id="KW-1185">Reference proteome</keyword>
<keyword evidence="4 7" id="KW-0808">Transferase</keyword>
<evidence type="ECO:0000313" key="10">
    <source>
        <dbReference type="EMBL" id="BBU47903.1"/>
    </source>
</evidence>
<feature type="binding site" evidence="7 8">
    <location>
        <position position="14"/>
    </location>
    <ligand>
        <name>S-adenosyl-L-methionine</name>
        <dbReference type="ChEBI" id="CHEBI:59789"/>
    </ligand>
</feature>
<dbReference type="GO" id="GO:0003723">
    <property type="term" value="F:RNA binding"/>
    <property type="evidence" value="ECO:0007669"/>
    <property type="project" value="UniProtKB-UniRule"/>
</dbReference>
<feature type="binding site" evidence="7 8">
    <location>
        <position position="16"/>
    </location>
    <ligand>
        <name>S-adenosyl-L-methionine</name>
        <dbReference type="ChEBI" id="CHEBI:59789"/>
    </ligand>
</feature>
<comment type="subcellular location">
    <subcellularLocation>
        <location evidence="7">Cytoplasm</location>
    </subcellularLocation>
</comment>
<keyword evidence="1 7" id="KW-0963">Cytoplasm</keyword>
<dbReference type="CDD" id="cd02440">
    <property type="entry name" value="AdoMet_MTases"/>
    <property type="match status" value="1"/>
</dbReference>
<protein>
    <recommendedName>
        <fullName evidence="7">Ribosomal RNA small subunit methyltransferase A</fullName>
        <ecNumber evidence="7">2.1.1.182</ecNumber>
    </recommendedName>
    <alternativeName>
        <fullName evidence="7">16S rRNA (adenine(1518)-N(6)/adenine(1519)-N(6))-dimethyltransferase</fullName>
    </alternativeName>
    <alternativeName>
        <fullName evidence="7">16S rRNA dimethyladenosine transferase</fullName>
    </alternativeName>
    <alternativeName>
        <fullName evidence="7">16S rRNA dimethylase</fullName>
    </alternativeName>
    <alternativeName>
        <fullName evidence="7">S-adenosylmethionine-6-N', N'-adenosyl(rRNA) dimethyltransferase</fullName>
    </alternativeName>
</protein>
<dbReference type="NCBIfam" id="TIGR00755">
    <property type="entry name" value="ksgA"/>
    <property type="match status" value="1"/>
</dbReference>
<dbReference type="PANTHER" id="PTHR11727:SF7">
    <property type="entry name" value="DIMETHYLADENOSINE TRANSFERASE-RELATED"/>
    <property type="match status" value="1"/>
</dbReference>
<feature type="binding site" evidence="7 8">
    <location>
        <position position="61"/>
    </location>
    <ligand>
        <name>S-adenosyl-L-methionine</name>
        <dbReference type="ChEBI" id="CHEBI:59789"/>
    </ligand>
</feature>
<comment type="similarity">
    <text evidence="7">Belongs to the class I-like SAM-binding methyltransferase superfamily. rRNA adenine N(6)-methyltransferase family. RsmA subfamily.</text>
</comment>
<dbReference type="InterPro" id="IPR029063">
    <property type="entry name" value="SAM-dependent_MTases_sf"/>
</dbReference>
<name>A0A809SIH7_9BACT</name>
<keyword evidence="5 7" id="KW-0949">S-adenosyl-L-methionine</keyword>
<dbReference type="AlphaFoldDB" id="A0A809SIH7"/>
<comment type="function">
    <text evidence="7">Specifically dimethylates two adjacent adenosines (A1518 and A1519) in the loop of a conserved hairpin near the 3'-end of 16S rRNA in the 30S particle. May play a critical role in biogenesis of 30S subunits.</text>
</comment>
<accession>A0A809SIH7</accession>
<keyword evidence="6 7" id="KW-0694">RNA-binding</keyword>
<reference evidence="10 11" key="1">
    <citation type="submission" date="2020-01" db="EMBL/GenBank/DDBJ databases">
        <title>Complete genome sequence of Mycoplasma felis strain Myco-2.</title>
        <authorList>
            <person name="Kinoshita Y."/>
            <person name="Niwa H."/>
            <person name="Uchida-Fujii E."/>
            <person name="Nukada T."/>
        </authorList>
    </citation>
    <scope>NUCLEOTIDE SEQUENCE [LARGE SCALE GENOMIC DNA]</scope>
    <source>
        <strain evidence="10 11">Myco-2</strain>
    </source>
</reference>
<dbReference type="SUPFAM" id="SSF53335">
    <property type="entry name" value="S-adenosyl-L-methionine-dependent methyltransferases"/>
    <property type="match status" value="1"/>
</dbReference>